<feature type="domain" description="DNA2/NAM7 helicase-like C-terminal" evidence="8">
    <location>
        <begin position="567"/>
        <end position="726"/>
    </location>
</feature>
<dbReference type="AlphaFoldDB" id="A0A0M2R8K4"/>
<dbReference type="InterPro" id="IPR047187">
    <property type="entry name" value="SF1_C_Upf1"/>
</dbReference>
<dbReference type="EMBL" id="LANI01000002">
    <property type="protein sequence ID" value="KKJ78207.1"/>
    <property type="molecule type" value="Genomic_DNA"/>
</dbReference>
<reference evidence="9 10" key="1">
    <citation type="submission" date="2015-03" db="EMBL/GenBank/DDBJ databases">
        <title>Genome sequence of Kiloniella sp. P1-1, isolated from the gut microflora of Pacific white shrimp, Penaeus vannamei.</title>
        <authorList>
            <person name="Shao Z."/>
            <person name="Wang L."/>
            <person name="Li X."/>
        </authorList>
    </citation>
    <scope>NUCLEOTIDE SEQUENCE [LARGE SCALE GENOMIC DNA]</scope>
    <source>
        <strain evidence="9 10">P1-1</strain>
    </source>
</reference>
<evidence type="ECO:0000256" key="2">
    <source>
        <dbReference type="ARBA" id="ARBA00022741"/>
    </source>
</evidence>
<evidence type="ECO:0000259" key="7">
    <source>
        <dbReference type="Pfam" id="PF13086"/>
    </source>
</evidence>
<proteinExistence type="inferred from homology"/>
<dbReference type="InterPro" id="IPR050534">
    <property type="entry name" value="Coronavir_polyprotein_1ab"/>
</dbReference>
<dbReference type="Gene3D" id="3.40.960.10">
    <property type="entry name" value="VSR Endonuclease"/>
    <property type="match status" value="1"/>
</dbReference>
<organism evidence="9 10">
    <name type="scientific">Kiloniella litopenaei</name>
    <dbReference type="NCBI Taxonomy" id="1549748"/>
    <lineage>
        <taxon>Bacteria</taxon>
        <taxon>Pseudomonadati</taxon>
        <taxon>Pseudomonadota</taxon>
        <taxon>Alphaproteobacteria</taxon>
        <taxon>Rhodospirillales</taxon>
        <taxon>Kiloniellaceae</taxon>
        <taxon>Kiloniella</taxon>
    </lineage>
</organism>
<dbReference type="GO" id="GO:0043139">
    <property type="term" value="F:5'-3' DNA helicase activity"/>
    <property type="evidence" value="ECO:0007669"/>
    <property type="project" value="TreeGrafter"/>
</dbReference>
<evidence type="ECO:0000259" key="8">
    <source>
        <dbReference type="Pfam" id="PF13087"/>
    </source>
</evidence>
<dbReference type="Pfam" id="PF13087">
    <property type="entry name" value="AAA_12"/>
    <property type="match status" value="1"/>
</dbReference>
<dbReference type="PANTHER" id="PTHR43788:SF8">
    <property type="entry name" value="DNA-BINDING PROTEIN SMUBP-2"/>
    <property type="match status" value="1"/>
</dbReference>
<feature type="domain" description="DNA2/NAM7 helicase helicase" evidence="7">
    <location>
        <begin position="180"/>
        <end position="528"/>
    </location>
</feature>
<dbReference type="Proteomes" id="UP000034491">
    <property type="component" value="Unassembled WGS sequence"/>
</dbReference>
<gene>
    <name evidence="9" type="ORF">WH95_02390</name>
</gene>
<comment type="similarity">
    <text evidence="1">Belongs to the DNA2/NAM7 helicase family.</text>
</comment>
<keyword evidence="3" id="KW-0378">Hydrolase</keyword>
<dbReference type="InterPro" id="IPR041679">
    <property type="entry name" value="DNA2/NAM7-like_C"/>
</dbReference>
<dbReference type="InterPro" id="IPR041677">
    <property type="entry name" value="DNA2/NAM7_AAA_11"/>
</dbReference>
<keyword evidence="10" id="KW-1185">Reference proteome</keyword>
<evidence type="ECO:0000256" key="4">
    <source>
        <dbReference type="ARBA" id="ARBA00022806"/>
    </source>
</evidence>
<dbReference type="RefSeq" id="WP_046502515.1">
    <property type="nucleotide sequence ID" value="NZ_LANI01000002.1"/>
</dbReference>
<dbReference type="PANTHER" id="PTHR43788">
    <property type="entry name" value="DNA2/NAM7 HELICASE FAMILY MEMBER"/>
    <property type="match status" value="1"/>
</dbReference>
<dbReference type="GO" id="GO:0005524">
    <property type="term" value="F:ATP binding"/>
    <property type="evidence" value="ECO:0007669"/>
    <property type="project" value="UniProtKB-KW"/>
</dbReference>
<sequence length="924" mass="106852">MNEKQALILTKQKNGKFENKTKDIIKIKKPVLGSEKYIITFKNNKSYTYGKDKVQYFKKPKIIDVSQSVIRMENGNYERWDSALKFGPYIVLFRNGNSYHHLFDNIQIIINVSEENKTKCLVEYYRYIADLIKSQSRHLSIYYNKKLEFIRKDSVAKKFIDKSGIFSYEQKEAPIFPFGVNLSQRQAIINALENQVSLIQGPPGTGKTQTILNIIANLFVQDKTVAIVAGNNSATANIYEKLQNEDIDFITAKLGNKDLQDEFFATDCTIPDVSSWALDDKSNLKFKARLNFLDSQLSQLLRDKNKLAFVQEAIEKLSVERQHFKRHFGVKSVDLRKWSFANKWLISDLLKFLAELEYCSQNKSLSWLVKLSWFYKYRIFKFKDLENINDDLIKGIIGRYYFQKTEELSRQKQFLKASLDRQNFDSLLTEYKELSLRIFKGYISRYYKENGGKKQFHVNSYKNVFPKFLERFPVVLSTTDSIINNKSPHEIFDYLIVDEASQVDLVSGFLAMSCAKNIVAVGDLKQLPHIPAELVNEDIDRVFDVQPGYSYLYHNLLSSLNTVFSGSVPLTLLKEHYRCHPKIIDFCNQKFYGGQLVIMTEAVGEPFKVFKTAPGNHARKPSDDKSLFNQRELDVIENEILNSELSQKRPDLIGIATPYRAQADRARQNFSANKVQIDTVYKYQGREKDTIILSTVSNSLNKFVDDPNLLNVAVSRAKRQFIVVTSGNIFKEQGSNIGDLIRHIEYQSVSDSVFESKTVSIFDCLYADYSDVLKDFSKRVKKISKFTSENLMIALLEGILSDERYSSFAYKINYSLNLLVKDFSKFTDREKEFVLHPHSHVDLLLYNKLDKIPFLAIEVDGYQYHDLNDKQSERDECKNTVFKKLGIRLLRFSTTGSGEREKLEDAINSYLVAIPKSQEEKIHS</sequence>
<keyword evidence="2" id="KW-0547">Nucleotide-binding</keyword>
<dbReference type="GO" id="GO:0016787">
    <property type="term" value="F:hydrolase activity"/>
    <property type="evidence" value="ECO:0007669"/>
    <property type="project" value="UniProtKB-KW"/>
</dbReference>
<feature type="domain" description="DUF2726" evidence="6">
    <location>
        <begin position="788"/>
        <end position="907"/>
    </location>
</feature>
<protein>
    <recommendedName>
        <fullName evidence="11">DNA helicase</fullName>
    </recommendedName>
</protein>
<comment type="caution">
    <text evidence="9">The sequence shown here is derived from an EMBL/GenBank/DDBJ whole genome shotgun (WGS) entry which is preliminary data.</text>
</comment>
<dbReference type="InterPro" id="IPR024402">
    <property type="entry name" value="DUF2726"/>
</dbReference>
<dbReference type="CDD" id="cd18808">
    <property type="entry name" value="SF1_C_Upf1"/>
    <property type="match status" value="1"/>
</dbReference>
<evidence type="ECO:0000259" key="6">
    <source>
        <dbReference type="Pfam" id="PF10881"/>
    </source>
</evidence>
<dbReference type="Pfam" id="PF13086">
    <property type="entry name" value="AAA_11"/>
    <property type="match status" value="1"/>
</dbReference>
<evidence type="ECO:0000256" key="1">
    <source>
        <dbReference type="ARBA" id="ARBA00007913"/>
    </source>
</evidence>
<dbReference type="Gene3D" id="3.40.50.300">
    <property type="entry name" value="P-loop containing nucleotide triphosphate hydrolases"/>
    <property type="match status" value="2"/>
</dbReference>
<dbReference type="InterPro" id="IPR027417">
    <property type="entry name" value="P-loop_NTPase"/>
</dbReference>
<dbReference type="OrthoDB" id="9757917at2"/>
<dbReference type="STRING" id="1549748.WH95_02390"/>
<keyword evidence="4" id="KW-0347">Helicase</keyword>
<evidence type="ECO:0008006" key="11">
    <source>
        <dbReference type="Google" id="ProtNLM"/>
    </source>
</evidence>
<evidence type="ECO:0000313" key="9">
    <source>
        <dbReference type="EMBL" id="KKJ78207.1"/>
    </source>
</evidence>
<keyword evidence="5" id="KW-0067">ATP-binding</keyword>
<dbReference type="Pfam" id="PF10881">
    <property type="entry name" value="DUF2726"/>
    <property type="match status" value="1"/>
</dbReference>
<name>A0A0M2R8K4_9PROT</name>
<evidence type="ECO:0000256" key="3">
    <source>
        <dbReference type="ARBA" id="ARBA00022801"/>
    </source>
</evidence>
<dbReference type="SUPFAM" id="SSF52540">
    <property type="entry name" value="P-loop containing nucleoside triphosphate hydrolases"/>
    <property type="match status" value="1"/>
</dbReference>
<evidence type="ECO:0000313" key="10">
    <source>
        <dbReference type="Proteomes" id="UP000034491"/>
    </source>
</evidence>
<dbReference type="PATRIC" id="fig|1549748.8.peg.1056"/>
<evidence type="ECO:0000256" key="5">
    <source>
        <dbReference type="ARBA" id="ARBA00022840"/>
    </source>
</evidence>
<accession>A0A0M2R8K4</accession>